<evidence type="ECO:0000256" key="1">
    <source>
        <dbReference type="ARBA" id="ARBA00000085"/>
    </source>
</evidence>
<evidence type="ECO:0000313" key="13">
    <source>
        <dbReference type="Proteomes" id="UP001165079"/>
    </source>
</evidence>
<evidence type="ECO:0000256" key="6">
    <source>
        <dbReference type="ARBA" id="ARBA00022777"/>
    </source>
</evidence>
<dbReference type="InterPro" id="IPR036890">
    <property type="entry name" value="HATPase_C_sf"/>
</dbReference>
<dbReference type="RefSeq" id="WP_285661897.1">
    <property type="nucleotide sequence ID" value="NZ_BSTX01000001.1"/>
</dbReference>
<evidence type="ECO:0000313" key="12">
    <source>
        <dbReference type="EMBL" id="GLZ76736.1"/>
    </source>
</evidence>
<feature type="transmembrane region" description="Helical" evidence="9">
    <location>
        <begin position="145"/>
        <end position="162"/>
    </location>
</feature>
<dbReference type="InterPro" id="IPR011712">
    <property type="entry name" value="Sig_transdc_His_kin_sub3_dim/P"/>
</dbReference>
<evidence type="ECO:0000256" key="5">
    <source>
        <dbReference type="ARBA" id="ARBA00022741"/>
    </source>
</evidence>
<keyword evidence="13" id="KW-1185">Reference proteome</keyword>
<keyword evidence="4" id="KW-0808">Transferase</keyword>
<evidence type="ECO:0000259" key="11">
    <source>
        <dbReference type="Pfam" id="PF07730"/>
    </source>
</evidence>
<dbReference type="GO" id="GO:0046983">
    <property type="term" value="F:protein dimerization activity"/>
    <property type="evidence" value="ECO:0007669"/>
    <property type="project" value="InterPro"/>
</dbReference>
<feature type="domain" description="Histidine kinase/HSP90-like ATPase" evidence="10">
    <location>
        <begin position="302"/>
        <end position="386"/>
    </location>
</feature>
<dbReference type="GO" id="GO:0016020">
    <property type="term" value="C:membrane"/>
    <property type="evidence" value="ECO:0007669"/>
    <property type="project" value="InterPro"/>
</dbReference>
<dbReference type="GO" id="GO:0000155">
    <property type="term" value="F:phosphorelay sensor kinase activity"/>
    <property type="evidence" value="ECO:0007669"/>
    <property type="project" value="InterPro"/>
</dbReference>
<dbReference type="SUPFAM" id="SSF55874">
    <property type="entry name" value="ATPase domain of HSP90 chaperone/DNA topoisomerase II/histidine kinase"/>
    <property type="match status" value="1"/>
</dbReference>
<evidence type="ECO:0000259" key="10">
    <source>
        <dbReference type="Pfam" id="PF02518"/>
    </source>
</evidence>
<evidence type="ECO:0000256" key="9">
    <source>
        <dbReference type="SAM" id="Phobius"/>
    </source>
</evidence>
<keyword evidence="9" id="KW-0812">Transmembrane</keyword>
<keyword evidence="5" id="KW-0547">Nucleotide-binding</keyword>
<name>A0A9W6SLD8_9ACTN</name>
<dbReference type="Gene3D" id="1.20.5.1930">
    <property type="match status" value="1"/>
</dbReference>
<dbReference type="InterPro" id="IPR003594">
    <property type="entry name" value="HATPase_dom"/>
</dbReference>
<dbReference type="EMBL" id="BSTX01000001">
    <property type="protein sequence ID" value="GLZ76736.1"/>
    <property type="molecule type" value="Genomic_DNA"/>
</dbReference>
<keyword evidence="9" id="KW-1133">Transmembrane helix</keyword>
<feature type="transmembrane region" description="Helical" evidence="9">
    <location>
        <begin position="52"/>
        <end position="70"/>
    </location>
</feature>
<dbReference type="EC" id="2.7.13.3" evidence="2"/>
<feature type="domain" description="Signal transduction histidine kinase subgroup 3 dimerisation and phosphoacceptor" evidence="11">
    <location>
        <begin position="194"/>
        <end position="257"/>
    </location>
</feature>
<evidence type="ECO:0000256" key="4">
    <source>
        <dbReference type="ARBA" id="ARBA00022679"/>
    </source>
</evidence>
<dbReference type="CDD" id="cd16917">
    <property type="entry name" value="HATPase_UhpB-NarQ-NarX-like"/>
    <property type="match status" value="1"/>
</dbReference>
<sequence length="390" mass="41603">MIHPLTLLWRASGPAHRPIVRNYLFDTALALFLSVMVANFSLFGMYSRSPTAADRVLMTAIGVLSALPLIWRRRFPLTTLSVILGVTLASMPVMNGRLTYYHLVVACVTAVLYGRYLVATVALLPLAGVLVAVRSEDGWPIIPARYAPLLVLVPFVLTALGVRDWRDRTTAERERLARLEHAREEELRAAVADERARIARELHDVVTHGVSVMVIQSGAARRVMDADGERAREALLAVEATGRDVLGELRHVVGLLGATPELAPQPGLDELDGLVGRLRDAGLPVTLRVEGAAEVPPGPALAAYRVVQEALTNTLRYAVGGSAAVTVVRAPERVHVEVTDTGGPAVPGGGGHGLMGLRERLALYGGELSAGPRLGGGWRVAATIPIGATA</sequence>
<evidence type="ECO:0000256" key="7">
    <source>
        <dbReference type="ARBA" id="ARBA00022840"/>
    </source>
</evidence>
<evidence type="ECO:0000256" key="2">
    <source>
        <dbReference type="ARBA" id="ARBA00012438"/>
    </source>
</evidence>
<dbReference type="GO" id="GO:0005524">
    <property type="term" value="F:ATP binding"/>
    <property type="evidence" value="ECO:0007669"/>
    <property type="project" value="UniProtKB-KW"/>
</dbReference>
<dbReference type="Pfam" id="PF07730">
    <property type="entry name" value="HisKA_3"/>
    <property type="match status" value="1"/>
</dbReference>
<comment type="catalytic activity">
    <reaction evidence="1">
        <text>ATP + protein L-histidine = ADP + protein N-phospho-L-histidine.</text>
        <dbReference type="EC" id="2.7.13.3"/>
    </reaction>
</comment>
<evidence type="ECO:0000256" key="3">
    <source>
        <dbReference type="ARBA" id="ARBA00022553"/>
    </source>
</evidence>
<keyword evidence="7" id="KW-0067">ATP-binding</keyword>
<dbReference type="Pfam" id="PF02518">
    <property type="entry name" value="HATPase_c"/>
    <property type="match status" value="1"/>
</dbReference>
<comment type="caution">
    <text evidence="12">The sequence shown here is derived from an EMBL/GenBank/DDBJ whole genome shotgun (WGS) entry which is preliminary data.</text>
</comment>
<keyword evidence="9" id="KW-0472">Membrane</keyword>
<proteinExistence type="predicted"/>
<keyword evidence="6" id="KW-0418">Kinase</keyword>
<organism evidence="12 13">
    <name type="scientific">Actinorhabdospora filicis</name>
    <dbReference type="NCBI Taxonomy" id="1785913"/>
    <lineage>
        <taxon>Bacteria</taxon>
        <taxon>Bacillati</taxon>
        <taxon>Actinomycetota</taxon>
        <taxon>Actinomycetes</taxon>
        <taxon>Micromonosporales</taxon>
        <taxon>Micromonosporaceae</taxon>
        <taxon>Actinorhabdospora</taxon>
    </lineage>
</organism>
<keyword evidence="3" id="KW-0597">Phosphoprotein</keyword>
<dbReference type="PANTHER" id="PTHR24421">
    <property type="entry name" value="NITRATE/NITRITE SENSOR PROTEIN NARX-RELATED"/>
    <property type="match status" value="1"/>
</dbReference>
<dbReference type="AlphaFoldDB" id="A0A9W6SLD8"/>
<feature type="transmembrane region" description="Helical" evidence="9">
    <location>
        <begin position="100"/>
        <end position="133"/>
    </location>
</feature>
<dbReference type="PANTHER" id="PTHR24421:SF10">
    <property type="entry name" value="NITRATE_NITRITE SENSOR PROTEIN NARQ"/>
    <property type="match status" value="1"/>
</dbReference>
<feature type="transmembrane region" description="Helical" evidence="9">
    <location>
        <begin position="23"/>
        <end position="46"/>
    </location>
</feature>
<dbReference type="Gene3D" id="3.30.565.10">
    <property type="entry name" value="Histidine kinase-like ATPase, C-terminal domain"/>
    <property type="match status" value="1"/>
</dbReference>
<feature type="transmembrane region" description="Helical" evidence="9">
    <location>
        <begin position="77"/>
        <end position="94"/>
    </location>
</feature>
<evidence type="ECO:0000256" key="8">
    <source>
        <dbReference type="ARBA" id="ARBA00023012"/>
    </source>
</evidence>
<protein>
    <recommendedName>
        <fullName evidence="2">histidine kinase</fullName>
        <ecNumber evidence="2">2.7.13.3</ecNumber>
    </recommendedName>
</protein>
<keyword evidence="8" id="KW-0902">Two-component regulatory system</keyword>
<gene>
    <name evidence="12" type="ORF">Afil01_15430</name>
</gene>
<dbReference type="Proteomes" id="UP001165079">
    <property type="component" value="Unassembled WGS sequence"/>
</dbReference>
<accession>A0A9W6SLD8</accession>
<reference evidence="12" key="1">
    <citation type="submission" date="2023-03" db="EMBL/GenBank/DDBJ databases">
        <title>Actinorhabdospora filicis NBRC 111898.</title>
        <authorList>
            <person name="Ichikawa N."/>
            <person name="Sato H."/>
            <person name="Tonouchi N."/>
        </authorList>
    </citation>
    <scope>NUCLEOTIDE SEQUENCE</scope>
    <source>
        <strain evidence="12">NBRC 111898</strain>
    </source>
</reference>
<dbReference type="InterPro" id="IPR050482">
    <property type="entry name" value="Sensor_HK_TwoCompSys"/>
</dbReference>